<feature type="domain" description="Radical SAM core" evidence="8">
    <location>
        <begin position="1"/>
        <end position="178"/>
    </location>
</feature>
<dbReference type="PANTHER" id="PTHR21339:SF0">
    <property type="entry name" value="S-ADENOSYLMETHIONINE-DEPENDENT NUCLEOTIDE DEHYDRATASE RSAD2"/>
    <property type="match status" value="1"/>
</dbReference>
<evidence type="ECO:0000256" key="5">
    <source>
        <dbReference type="ARBA" id="ARBA00023004"/>
    </source>
</evidence>
<dbReference type="InterPro" id="IPR013785">
    <property type="entry name" value="Aldolase_TIM"/>
</dbReference>
<dbReference type="PANTHER" id="PTHR21339">
    <property type="entry name" value="RADICAL S-ADENOSYL METHIONINE DOMAIN-CONTAINING PROTEIN 2"/>
    <property type="match status" value="1"/>
</dbReference>
<accession>A0A8H4QGW4</accession>
<dbReference type="SUPFAM" id="SSF102114">
    <property type="entry name" value="Radical SAM enzymes"/>
    <property type="match status" value="1"/>
</dbReference>
<evidence type="ECO:0000256" key="7">
    <source>
        <dbReference type="ARBA" id="ARBA00023118"/>
    </source>
</evidence>
<evidence type="ECO:0000256" key="2">
    <source>
        <dbReference type="ARBA" id="ARBA00022485"/>
    </source>
</evidence>
<keyword evidence="4" id="KW-0479">Metal-binding</keyword>
<dbReference type="InterPro" id="IPR051196">
    <property type="entry name" value="RSAD2/Viperin_antiviral"/>
</dbReference>
<keyword evidence="6" id="KW-0411">Iron-sulfur</keyword>
<dbReference type="GO" id="GO:0046872">
    <property type="term" value="F:metal ion binding"/>
    <property type="evidence" value="ECO:0007669"/>
    <property type="project" value="UniProtKB-KW"/>
</dbReference>
<keyword evidence="2" id="KW-0004">4Fe-4S</keyword>
<dbReference type="InterPro" id="IPR058240">
    <property type="entry name" value="rSAM_sf"/>
</dbReference>
<sequence length="250" mass="28715">MQKLNISGGEPFLKPTFIGELFRFCKEELQLDSCSVVNNGSKVTEKWLDTYGKYLDVMAISCDSFDPETNVRIGRKDQVKAKGDHISRVFQVAEWCRQRGIKVKINSVINIHNHEEDMNEQIEAIAPFRWKESVFQVLLLDGENTGDTSKSLRDARDLTITNEQFKAFLERHKRQKCLVPEDNDAMKDSYLNLDEKMRFLNCETGAKIPGRSLLEVGVQAALQDAGWDEKAFIERGGVFDWSRSPEDMDW</sequence>
<dbReference type="PROSITE" id="PS51918">
    <property type="entry name" value="RADICAL_SAM"/>
    <property type="match status" value="1"/>
</dbReference>
<evidence type="ECO:0000313" key="9">
    <source>
        <dbReference type="EMBL" id="KAF4610895.1"/>
    </source>
</evidence>
<keyword evidence="5" id="KW-0408">Iron</keyword>
<dbReference type="GO" id="GO:0051607">
    <property type="term" value="P:defense response to virus"/>
    <property type="evidence" value="ECO:0007669"/>
    <property type="project" value="UniProtKB-KW"/>
</dbReference>
<dbReference type="NCBIfam" id="NF038283">
    <property type="entry name" value="viperin_w_prok"/>
    <property type="match status" value="1"/>
</dbReference>
<comment type="caution">
    <text evidence="9">The sequence shown here is derived from an EMBL/GenBank/DDBJ whole genome shotgun (WGS) entry which is preliminary data.</text>
</comment>
<keyword evidence="10" id="KW-1185">Reference proteome</keyword>
<dbReference type="EMBL" id="JAACJL010000058">
    <property type="protein sequence ID" value="KAF4610895.1"/>
    <property type="molecule type" value="Genomic_DNA"/>
</dbReference>
<protein>
    <recommendedName>
        <fullName evidence="8">Radical SAM core domain-containing protein</fullName>
    </recommendedName>
</protein>
<dbReference type="CDD" id="cd01335">
    <property type="entry name" value="Radical_SAM"/>
    <property type="match status" value="1"/>
</dbReference>
<dbReference type="GO" id="GO:0051539">
    <property type="term" value="F:4 iron, 4 sulfur cluster binding"/>
    <property type="evidence" value="ECO:0007669"/>
    <property type="project" value="UniProtKB-KW"/>
</dbReference>
<dbReference type="Gene3D" id="3.20.20.70">
    <property type="entry name" value="Aldolase class I"/>
    <property type="match status" value="1"/>
</dbReference>
<keyword evidence="3" id="KW-0949">S-adenosyl-L-methionine</keyword>
<dbReference type="Pfam" id="PF04055">
    <property type="entry name" value="Radical_SAM"/>
    <property type="match status" value="1"/>
</dbReference>
<comment type="cofactor">
    <cofactor evidence="1">
        <name>[4Fe-4S] cluster</name>
        <dbReference type="ChEBI" id="CHEBI:49883"/>
    </cofactor>
</comment>
<evidence type="ECO:0000313" key="10">
    <source>
        <dbReference type="Proteomes" id="UP000521872"/>
    </source>
</evidence>
<evidence type="ECO:0000256" key="1">
    <source>
        <dbReference type="ARBA" id="ARBA00001966"/>
    </source>
</evidence>
<name>A0A8H4QGW4_9AGAR</name>
<proteinExistence type="predicted"/>
<dbReference type="InterPro" id="IPR007197">
    <property type="entry name" value="rSAM"/>
</dbReference>
<organism evidence="9 10">
    <name type="scientific">Agrocybe pediades</name>
    <dbReference type="NCBI Taxonomy" id="84607"/>
    <lineage>
        <taxon>Eukaryota</taxon>
        <taxon>Fungi</taxon>
        <taxon>Dikarya</taxon>
        <taxon>Basidiomycota</taxon>
        <taxon>Agaricomycotina</taxon>
        <taxon>Agaricomycetes</taxon>
        <taxon>Agaricomycetidae</taxon>
        <taxon>Agaricales</taxon>
        <taxon>Agaricineae</taxon>
        <taxon>Strophariaceae</taxon>
        <taxon>Agrocybe</taxon>
    </lineage>
</organism>
<keyword evidence="7" id="KW-0051">Antiviral defense</keyword>
<dbReference type="AlphaFoldDB" id="A0A8H4QGW4"/>
<evidence type="ECO:0000259" key="8">
    <source>
        <dbReference type="PROSITE" id="PS51918"/>
    </source>
</evidence>
<evidence type="ECO:0000256" key="3">
    <source>
        <dbReference type="ARBA" id="ARBA00022691"/>
    </source>
</evidence>
<dbReference type="Proteomes" id="UP000521872">
    <property type="component" value="Unassembled WGS sequence"/>
</dbReference>
<evidence type="ECO:0000256" key="6">
    <source>
        <dbReference type="ARBA" id="ARBA00023014"/>
    </source>
</evidence>
<gene>
    <name evidence="9" type="ORF">D9613_007028</name>
</gene>
<reference evidence="9 10" key="1">
    <citation type="submission" date="2019-12" db="EMBL/GenBank/DDBJ databases">
        <authorList>
            <person name="Floudas D."/>
            <person name="Bentzer J."/>
            <person name="Ahren D."/>
            <person name="Johansson T."/>
            <person name="Persson P."/>
            <person name="Tunlid A."/>
        </authorList>
    </citation>
    <scope>NUCLEOTIDE SEQUENCE [LARGE SCALE GENOMIC DNA]</scope>
    <source>
        <strain evidence="9 10">CBS 102.39</strain>
    </source>
</reference>
<evidence type="ECO:0000256" key="4">
    <source>
        <dbReference type="ARBA" id="ARBA00022723"/>
    </source>
</evidence>
<dbReference type="GO" id="GO:0003824">
    <property type="term" value="F:catalytic activity"/>
    <property type="evidence" value="ECO:0007669"/>
    <property type="project" value="InterPro"/>
</dbReference>